<dbReference type="Gene3D" id="1.10.1740.180">
    <property type="match status" value="1"/>
</dbReference>
<proteinExistence type="predicted"/>
<reference evidence="3 4" key="1">
    <citation type="journal article" date="2020" name="Cell Host Microbe">
        <title>Functional and Genomic Variation between Human-Derived Isolates of Lachnospiraceae Reveals Inter- and Intra-Species Diversity.</title>
        <authorList>
            <person name="Sorbara M.T."/>
            <person name="Littmann E.R."/>
            <person name="Fontana E."/>
            <person name="Moody T.U."/>
            <person name="Kohout C.E."/>
            <person name="Gjonbalaj M."/>
            <person name="Eaton V."/>
            <person name="Seok R."/>
            <person name="Leiner I.M."/>
            <person name="Pamer E.G."/>
        </authorList>
    </citation>
    <scope>NUCLEOTIDE SEQUENCE [LARGE SCALE GENOMIC DNA]</scope>
    <source>
        <strain evidence="3 4">MSK.17.74</strain>
    </source>
</reference>
<evidence type="ECO:0000313" key="3">
    <source>
        <dbReference type="EMBL" id="NSG84133.1"/>
    </source>
</evidence>
<gene>
    <name evidence="3" type="ORF">G5B17_01485</name>
</gene>
<feature type="domain" description="Protein NO VEIN C-terminal" evidence="2">
    <location>
        <begin position="323"/>
        <end position="429"/>
    </location>
</feature>
<dbReference type="InterPro" id="IPR024975">
    <property type="entry name" value="NOV_C"/>
</dbReference>
<dbReference type="Gene3D" id="1.10.10.2080">
    <property type="match status" value="1"/>
</dbReference>
<protein>
    <submittedName>
        <fullName evidence="3">DUF3883 domain-containing protein</fullName>
    </submittedName>
</protein>
<comment type="caution">
    <text evidence="3">The sequence shown here is derived from an EMBL/GenBank/DDBJ whole genome shotgun (WGS) entry which is preliminary data.</text>
</comment>
<dbReference type="Pfam" id="PF13020">
    <property type="entry name" value="NOV_C"/>
    <property type="match status" value="1"/>
</dbReference>
<evidence type="ECO:0000313" key="4">
    <source>
        <dbReference type="Proteomes" id="UP001644719"/>
    </source>
</evidence>
<dbReference type="Gene3D" id="1.10.10.2090">
    <property type="match status" value="1"/>
</dbReference>
<dbReference type="GeneID" id="69513033"/>
<dbReference type="Proteomes" id="UP001644719">
    <property type="component" value="Unassembled WGS sequence"/>
</dbReference>
<evidence type="ECO:0000259" key="1">
    <source>
        <dbReference type="Pfam" id="PF11564"/>
    </source>
</evidence>
<dbReference type="Pfam" id="PF11564">
    <property type="entry name" value="BpuJI_N"/>
    <property type="match status" value="1"/>
</dbReference>
<evidence type="ECO:0000259" key="2">
    <source>
        <dbReference type="Pfam" id="PF13020"/>
    </source>
</evidence>
<organism evidence="3 4">
    <name type="scientific">Blautia faecis</name>
    <dbReference type="NCBI Taxonomy" id="871665"/>
    <lineage>
        <taxon>Bacteria</taxon>
        <taxon>Bacillati</taxon>
        <taxon>Bacillota</taxon>
        <taxon>Clostridia</taxon>
        <taxon>Lachnospirales</taxon>
        <taxon>Lachnospiraceae</taxon>
        <taxon>Blautia</taxon>
    </lineage>
</organism>
<sequence>MYDPSKQYRCTIIRGKSQKEMDDLLPAYAKVIDEICPCSHQDFETLFNEAFKRYLPESERIKKTLDNHRTEISGKLFGMYYFAEDGMVYESERTQKYLEDNDQPAFFKDICFKMQFPNGMQKVSTTVAKRVEDEISVRPNAFVLKLLQIAQTAGVTITKKALGYYVLNSLDVLQGHANPYEVLEAIVKDQKDGIEHDISVPGKASSYTHQHINEQINYLELANLIRVTEDKRVILNPNESEAISLFTSVYKDKPEFDVYEYDLGNAEIRKEFQFKWDAYYARLSQYAQNFKTSSVALLFEEKKSIEETKKSRVNLTEFGDEGETLVYNYEKSRVAAYNTRLANKVLSLGKTRGIGYDIQSVIAEPGDEAEFVKYIEVKSTKRLTSPDLSDPLWVDSLNITRNEWIAAQQHKEYYAIYRVFFTREGATVFVINNVAEKIKDGRIQVTPMTYRVDFSNSSVDKEIPIRNEES</sequence>
<dbReference type="EMBL" id="JAAITS010000003">
    <property type="protein sequence ID" value="NSG84133.1"/>
    <property type="molecule type" value="Genomic_DNA"/>
</dbReference>
<dbReference type="RefSeq" id="WP_173769158.1">
    <property type="nucleotide sequence ID" value="NZ_JAAITS010000003.1"/>
</dbReference>
<accession>A0ABX2H3L1</accession>
<name>A0ABX2H3L1_9FIRM</name>
<keyword evidence="4" id="KW-1185">Reference proteome</keyword>
<dbReference type="InterPro" id="IPR021108">
    <property type="entry name" value="Restrct_endonuc_II_BpuJI_N"/>
</dbReference>
<feature type="domain" description="Restriction endonuclease type II BpuJI N-terminal" evidence="1">
    <location>
        <begin position="8"/>
        <end position="262"/>
    </location>
</feature>